<dbReference type="AlphaFoldDB" id="A0A397U7T7"/>
<reference evidence="7 8" key="1">
    <citation type="submission" date="2018-06" db="EMBL/GenBank/DDBJ databases">
        <title>Comparative genomics reveals the genomic features of Rhizophagus irregularis, R. cerebriforme, R. diaphanum and Gigaspora rosea, and their symbiotic lifestyle signature.</title>
        <authorList>
            <person name="Morin E."/>
            <person name="San Clemente H."/>
            <person name="Chen E.C.H."/>
            <person name="De La Providencia I."/>
            <person name="Hainaut M."/>
            <person name="Kuo A."/>
            <person name="Kohler A."/>
            <person name="Murat C."/>
            <person name="Tang N."/>
            <person name="Roy S."/>
            <person name="Loubradou J."/>
            <person name="Henrissat B."/>
            <person name="Grigoriev I.V."/>
            <person name="Corradi N."/>
            <person name="Roux C."/>
            <person name="Martin F.M."/>
        </authorList>
    </citation>
    <scope>NUCLEOTIDE SEQUENCE [LARGE SCALE GENOMIC DNA]</scope>
    <source>
        <strain evidence="7 8">DAOM 194757</strain>
    </source>
</reference>
<keyword evidence="5" id="KW-0812">Transmembrane</keyword>
<organism evidence="7 8">
    <name type="scientific">Gigaspora rosea</name>
    <dbReference type="NCBI Taxonomy" id="44941"/>
    <lineage>
        <taxon>Eukaryota</taxon>
        <taxon>Fungi</taxon>
        <taxon>Fungi incertae sedis</taxon>
        <taxon>Mucoromycota</taxon>
        <taxon>Glomeromycotina</taxon>
        <taxon>Glomeromycetes</taxon>
        <taxon>Diversisporales</taxon>
        <taxon>Gigasporaceae</taxon>
        <taxon>Gigaspora</taxon>
    </lineage>
</organism>
<evidence type="ECO:0000256" key="2">
    <source>
        <dbReference type="ARBA" id="ARBA00008919"/>
    </source>
</evidence>
<dbReference type="EMBL" id="QKWP01001831">
    <property type="protein sequence ID" value="RIB06345.1"/>
    <property type="molecule type" value="Genomic_DNA"/>
</dbReference>
<dbReference type="InterPro" id="IPR055270">
    <property type="entry name" value="Glyco_tran_10_C"/>
</dbReference>
<comment type="similarity">
    <text evidence="2 5">Belongs to the glycosyltransferase 10 family.</text>
</comment>
<dbReference type="UniPathway" id="UPA00378"/>
<evidence type="ECO:0000256" key="4">
    <source>
        <dbReference type="ARBA" id="ARBA00022679"/>
    </source>
</evidence>
<name>A0A397U7T7_9GLOM</name>
<keyword evidence="8" id="KW-1185">Reference proteome</keyword>
<dbReference type="EC" id="2.4.1.-" evidence="5"/>
<dbReference type="Proteomes" id="UP000266673">
    <property type="component" value="Unassembled WGS sequence"/>
</dbReference>
<keyword evidence="4 5" id="KW-0808">Transferase</keyword>
<keyword evidence="5" id="KW-0333">Golgi apparatus</keyword>
<dbReference type="PANTHER" id="PTHR11929">
    <property type="entry name" value="ALPHA- 1,3 -FUCOSYLTRANSFERASE"/>
    <property type="match status" value="1"/>
</dbReference>
<sequence length="180" mass="21444">MRMFEFSLSYRLDSDFPATYLDEDLTKIIRSPIYPFKDRKQVPIVWVVLNCHAANGREYYVKELLKYIDIDIYIYDYSTIKLPDLIKQYTFENLNCDYYVTEKLFNAFLASVINIVDELASYILSFSESEQAYSSYLSYKNNDMTLSKEFIKYWQGYNHKAGIFGYDFRGGRCNFMPTRE</sequence>
<protein>
    <recommendedName>
        <fullName evidence="5">Fucosyltransferase</fullName>
        <ecNumber evidence="5">2.4.1.-</ecNumber>
    </recommendedName>
</protein>
<comment type="pathway">
    <text evidence="1">Protein modification; protein glycosylation.</text>
</comment>
<dbReference type="Pfam" id="PF00852">
    <property type="entry name" value="Glyco_transf_10"/>
    <property type="match status" value="1"/>
</dbReference>
<gene>
    <name evidence="7" type="ORF">C2G38_2217365</name>
</gene>
<evidence type="ECO:0000256" key="1">
    <source>
        <dbReference type="ARBA" id="ARBA00004922"/>
    </source>
</evidence>
<evidence type="ECO:0000256" key="5">
    <source>
        <dbReference type="RuleBase" id="RU003832"/>
    </source>
</evidence>
<dbReference type="Gene3D" id="3.40.50.11660">
    <property type="entry name" value="Glycosyl transferase family 10, C-terminal domain"/>
    <property type="match status" value="1"/>
</dbReference>
<dbReference type="InterPro" id="IPR038577">
    <property type="entry name" value="GT10-like_C_sf"/>
</dbReference>
<comment type="subcellular location">
    <subcellularLocation>
        <location evidence="5">Golgi apparatus</location>
        <location evidence="5">Golgi stack membrane</location>
        <topology evidence="5">Single-pass type II membrane protein</topology>
    </subcellularLocation>
</comment>
<dbReference type="GO" id="GO:0046920">
    <property type="term" value="F:alpha-(1-&gt;3)-fucosyltransferase activity"/>
    <property type="evidence" value="ECO:0007669"/>
    <property type="project" value="TreeGrafter"/>
</dbReference>
<evidence type="ECO:0000256" key="3">
    <source>
        <dbReference type="ARBA" id="ARBA00022676"/>
    </source>
</evidence>
<dbReference type="PANTHER" id="PTHR11929:SF194">
    <property type="entry name" value="ALPHA-(1,3)-FUCOSYLTRANSFERASE 10"/>
    <property type="match status" value="1"/>
</dbReference>
<evidence type="ECO:0000259" key="6">
    <source>
        <dbReference type="Pfam" id="PF00852"/>
    </source>
</evidence>
<keyword evidence="3 5" id="KW-0328">Glycosyltransferase</keyword>
<keyword evidence="5" id="KW-0472">Membrane</keyword>
<comment type="caution">
    <text evidence="7">The sequence shown here is derived from an EMBL/GenBank/DDBJ whole genome shotgun (WGS) entry which is preliminary data.</text>
</comment>
<evidence type="ECO:0000313" key="7">
    <source>
        <dbReference type="EMBL" id="RIB06345.1"/>
    </source>
</evidence>
<accession>A0A397U7T7</accession>
<feature type="domain" description="Fucosyltransferase C-terminal" evidence="6">
    <location>
        <begin position="39"/>
        <end position="116"/>
    </location>
</feature>
<evidence type="ECO:0000313" key="8">
    <source>
        <dbReference type="Proteomes" id="UP000266673"/>
    </source>
</evidence>
<dbReference type="STRING" id="44941.A0A397U7T7"/>
<dbReference type="OrthoDB" id="427096at2759"/>
<dbReference type="InterPro" id="IPR001503">
    <property type="entry name" value="Glyco_trans_10"/>
</dbReference>
<proteinExistence type="inferred from homology"/>
<dbReference type="GO" id="GO:0032580">
    <property type="term" value="C:Golgi cisterna membrane"/>
    <property type="evidence" value="ECO:0007669"/>
    <property type="project" value="UniProtKB-SubCell"/>
</dbReference>
<dbReference type="SUPFAM" id="SSF53756">
    <property type="entry name" value="UDP-Glycosyltransferase/glycogen phosphorylase"/>
    <property type="match status" value="1"/>
</dbReference>